<dbReference type="InterPro" id="IPR029044">
    <property type="entry name" value="Nucleotide-diphossugar_trans"/>
</dbReference>
<dbReference type="Pfam" id="PF00535">
    <property type="entry name" value="Glycos_transf_2"/>
    <property type="match status" value="1"/>
</dbReference>
<comment type="similarity">
    <text evidence="2">Belongs to the glycosyltransferase 2 family.</text>
</comment>
<dbReference type="PANTHER" id="PTHR43179">
    <property type="entry name" value="RHAMNOSYLTRANSFERASE WBBL"/>
    <property type="match status" value="1"/>
</dbReference>
<dbReference type="OrthoDB" id="7665907at2"/>
<proteinExistence type="inferred from homology"/>
<evidence type="ECO:0000256" key="3">
    <source>
        <dbReference type="ARBA" id="ARBA00022676"/>
    </source>
</evidence>
<dbReference type="Gene3D" id="3.90.550.60">
    <property type="match status" value="1"/>
</dbReference>
<dbReference type="STRING" id="446471.Xcel_2546"/>
<name>D1BWZ3_XYLCX</name>
<dbReference type="EMBL" id="CP001821">
    <property type="protein sequence ID" value="ACZ31561.1"/>
    <property type="molecule type" value="Genomic_DNA"/>
</dbReference>
<organism evidence="6 7">
    <name type="scientific">Xylanimonas cellulosilytica (strain DSM 15894 / JCM 12276 / CECT 5975 / KCTC 9989 / LMG 20990 / NBRC 107835 / XIL07)</name>
    <dbReference type="NCBI Taxonomy" id="446471"/>
    <lineage>
        <taxon>Bacteria</taxon>
        <taxon>Bacillati</taxon>
        <taxon>Actinomycetota</taxon>
        <taxon>Actinomycetes</taxon>
        <taxon>Micrococcales</taxon>
        <taxon>Promicromonosporaceae</taxon>
        <taxon>Xylanimonas</taxon>
    </lineage>
</organism>
<dbReference type="KEGG" id="xce:Xcel_2546"/>
<reference evidence="6 7" key="2">
    <citation type="journal article" date="2010" name="Stand. Genomic Sci.">
        <title>Complete genome sequence of Xylanimonas cellulosilytica type strain (XIL07).</title>
        <authorList>
            <person name="Foster B."/>
            <person name="Pukall R."/>
            <person name="Abt B."/>
            <person name="Nolan M."/>
            <person name="Glavina Del Rio T."/>
            <person name="Chen F."/>
            <person name="Lucas S."/>
            <person name="Tice H."/>
            <person name="Pitluck S."/>
            <person name="Cheng J.-F."/>
            <person name="Chertkov O."/>
            <person name="Brettin T."/>
            <person name="Han C."/>
            <person name="Detter J.C."/>
            <person name="Bruce D."/>
            <person name="Goodwin L."/>
            <person name="Ivanova N."/>
            <person name="Mavromatis K."/>
            <person name="Pati A."/>
            <person name="Mikhailova N."/>
            <person name="Chen A."/>
            <person name="Palaniappan K."/>
            <person name="Land M."/>
            <person name="Hauser L."/>
            <person name="Chang Y.-J."/>
            <person name="Jeffries C.D."/>
            <person name="Chain P."/>
            <person name="Rohde M."/>
            <person name="Goeker M."/>
            <person name="Bristow J."/>
            <person name="Eisen J.A."/>
            <person name="Markowitz V."/>
            <person name="Hugenholtz P."/>
            <person name="Kyrpides N.C."/>
            <person name="Klenk H.-P."/>
            <person name="Lapidus A."/>
        </authorList>
    </citation>
    <scope>NUCLEOTIDE SEQUENCE [LARGE SCALE GENOMIC DNA]</scope>
    <source>
        <strain evidence="7">DSM 15894 / CECT 5975 / LMG 20990 / XIL07</strain>
    </source>
</reference>
<accession>D1BWZ3</accession>
<protein>
    <submittedName>
        <fullName evidence="6">Glycosyl transferase family 2</fullName>
    </submittedName>
</protein>
<dbReference type="AlphaFoldDB" id="D1BWZ3"/>
<comment type="pathway">
    <text evidence="1">Cell wall biogenesis; cell wall polysaccharide biosynthesis.</text>
</comment>
<evidence type="ECO:0000313" key="6">
    <source>
        <dbReference type="EMBL" id="ACZ31561.1"/>
    </source>
</evidence>
<evidence type="ECO:0000259" key="5">
    <source>
        <dbReference type="Pfam" id="PF00535"/>
    </source>
</evidence>
<keyword evidence="4 6" id="KW-0808">Transferase</keyword>
<dbReference type="GO" id="GO:0016757">
    <property type="term" value="F:glycosyltransferase activity"/>
    <property type="evidence" value="ECO:0007669"/>
    <property type="project" value="UniProtKB-KW"/>
</dbReference>
<keyword evidence="3" id="KW-0328">Glycosyltransferase</keyword>
<keyword evidence="7" id="KW-1185">Reference proteome</keyword>
<dbReference type="RefSeq" id="WP_012879303.1">
    <property type="nucleotide sequence ID" value="NC_013530.1"/>
</dbReference>
<evidence type="ECO:0000313" key="7">
    <source>
        <dbReference type="Proteomes" id="UP000002255"/>
    </source>
</evidence>
<reference evidence="7" key="1">
    <citation type="submission" date="2009-11" db="EMBL/GenBank/DDBJ databases">
        <title>The complete chromosome of Xylanimonas cellulosilytica DSM 15894.</title>
        <authorList>
            <consortium name="US DOE Joint Genome Institute (JGI-PGF)"/>
            <person name="Lucas S."/>
            <person name="Copeland A."/>
            <person name="Lapidus A."/>
            <person name="Glavina del Rio T."/>
            <person name="Dalin E."/>
            <person name="Tice H."/>
            <person name="Bruce D."/>
            <person name="Goodwin L."/>
            <person name="Pitluck S."/>
            <person name="Kyrpides N."/>
            <person name="Mavromatis K."/>
            <person name="Ivanova N."/>
            <person name="Mikhailova N."/>
            <person name="Foster B."/>
            <person name="Clum A."/>
            <person name="Brettin T."/>
            <person name="Detter J.C."/>
            <person name="Han C."/>
            <person name="Larimer F."/>
            <person name="Land M."/>
            <person name="Hauser L."/>
            <person name="Markowitz V."/>
            <person name="Cheng J.F."/>
            <person name="Hugenholtz P."/>
            <person name="Woyke T."/>
            <person name="Wu D."/>
            <person name="Gehrich-Schroeter G."/>
            <person name="Schneider S."/>
            <person name="Pukall S.R."/>
            <person name="Klenk H.P."/>
            <person name="Eisen J.A."/>
        </authorList>
    </citation>
    <scope>NUCLEOTIDE SEQUENCE [LARGE SCALE GENOMIC DNA]</scope>
    <source>
        <strain evidence="7">DSM 15894 / CECT 5975 / LMG 20990 / XIL07</strain>
    </source>
</reference>
<dbReference type="CAZy" id="GT2">
    <property type="family name" value="Glycosyltransferase Family 2"/>
</dbReference>
<gene>
    <name evidence="6" type="ordered locus">Xcel_2546</name>
</gene>
<evidence type="ECO:0000256" key="4">
    <source>
        <dbReference type="ARBA" id="ARBA00022679"/>
    </source>
</evidence>
<feature type="domain" description="Glycosyltransferase 2-like" evidence="5">
    <location>
        <begin position="15"/>
        <end position="146"/>
    </location>
</feature>
<evidence type="ECO:0000256" key="2">
    <source>
        <dbReference type="ARBA" id="ARBA00006739"/>
    </source>
</evidence>
<dbReference type="eggNOG" id="COG1216">
    <property type="taxonomic scope" value="Bacteria"/>
</dbReference>
<dbReference type="SUPFAM" id="SSF53448">
    <property type="entry name" value="Nucleotide-diphospho-sugar transferases"/>
    <property type="match status" value="1"/>
</dbReference>
<dbReference type="Proteomes" id="UP000002255">
    <property type="component" value="Chromosome"/>
</dbReference>
<evidence type="ECO:0000256" key="1">
    <source>
        <dbReference type="ARBA" id="ARBA00004776"/>
    </source>
</evidence>
<dbReference type="InterPro" id="IPR001173">
    <property type="entry name" value="Glyco_trans_2-like"/>
</dbReference>
<sequence>MTADSRPTSTDVAAVVVTFKRQDLLARLLDSFREMGAKPATIVIVDNENSPATAALVESLRADLAGESDVVYAPQETNTGGAGGFSAGTGIAYESGAQWIWLMDDDVVVLPGALERLRYWTDRTDADLAAGLPLAQTHGVYQGQRLNYDGSPFYWQYHFLNRLAIPNPIAPRPFGAGKGAPRTGRVMNTACFEGGIFHRDVVTRIGLPDPRFFIYWDDTIYGYLAAKITRPLIVSDLILQRTRELAHHKIGTTRKLNTTSELARYHILRNRGYMAHYLREHGEYHPVVFGIGTAATVAKEVIRLTLTSERWAGLKTIVRGWRDARKILQDTTWTPMPPLGG</sequence>
<dbReference type="HOGENOM" id="CLU_023845_2_1_11"/>
<dbReference type="PANTHER" id="PTHR43179:SF12">
    <property type="entry name" value="GALACTOFURANOSYLTRANSFERASE GLFT2"/>
    <property type="match status" value="1"/>
</dbReference>